<feature type="transmembrane region" description="Helical" evidence="6">
    <location>
        <begin position="58"/>
        <end position="79"/>
    </location>
</feature>
<dbReference type="InterPro" id="IPR051370">
    <property type="entry name" value="PPIase_Pin1"/>
</dbReference>
<keyword evidence="2 4" id="KW-0697">Rotamase</keyword>
<dbReference type="GO" id="GO:0003755">
    <property type="term" value="F:peptidyl-prolyl cis-trans isomerase activity"/>
    <property type="evidence" value="ECO:0007669"/>
    <property type="project" value="UniProtKB-UniRule"/>
</dbReference>
<feature type="chain" id="PRO_5040531024" description="Peptidyl-prolyl cis-trans isomerase" evidence="5">
    <location>
        <begin position="25"/>
        <end position="184"/>
    </location>
</feature>
<keyword evidence="5" id="KW-0732">Signal</keyword>
<dbReference type="Proteomes" id="UP001153069">
    <property type="component" value="Unassembled WGS sequence"/>
</dbReference>
<feature type="signal peptide" evidence="5">
    <location>
        <begin position="1"/>
        <end position="24"/>
    </location>
</feature>
<evidence type="ECO:0000256" key="4">
    <source>
        <dbReference type="PROSITE-ProRule" id="PRU00278"/>
    </source>
</evidence>
<evidence type="ECO:0000259" key="7">
    <source>
        <dbReference type="PROSITE" id="PS50198"/>
    </source>
</evidence>
<dbReference type="OrthoDB" id="40725at2759"/>
<accession>A0A9N8DLU7</accession>
<evidence type="ECO:0000256" key="3">
    <source>
        <dbReference type="ARBA" id="ARBA00023235"/>
    </source>
</evidence>
<dbReference type="SUPFAM" id="SSF54534">
    <property type="entry name" value="FKBP-like"/>
    <property type="match status" value="1"/>
</dbReference>
<keyword evidence="9" id="KW-1185">Reference proteome</keyword>
<dbReference type="Pfam" id="PF00639">
    <property type="entry name" value="Rotamase"/>
    <property type="match status" value="1"/>
</dbReference>
<keyword evidence="6" id="KW-0812">Transmembrane</keyword>
<dbReference type="InterPro" id="IPR000297">
    <property type="entry name" value="PPIase_PpiC"/>
</dbReference>
<reference evidence="8" key="1">
    <citation type="submission" date="2020-06" db="EMBL/GenBank/DDBJ databases">
        <authorList>
            <consortium name="Plant Systems Biology data submission"/>
        </authorList>
    </citation>
    <scope>NUCLEOTIDE SEQUENCE</scope>
    <source>
        <strain evidence="8">D6</strain>
    </source>
</reference>
<proteinExistence type="predicted"/>
<dbReference type="PANTHER" id="PTHR10657:SF4">
    <property type="entry name" value="PEPTIDYL-PROLYL CIS-TRANS ISOMERASE-RELATED"/>
    <property type="match status" value="1"/>
</dbReference>
<evidence type="ECO:0000256" key="5">
    <source>
        <dbReference type="RuleBase" id="RU363014"/>
    </source>
</evidence>
<evidence type="ECO:0000313" key="9">
    <source>
        <dbReference type="Proteomes" id="UP001153069"/>
    </source>
</evidence>
<comment type="catalytic activity">
    <reaction evidence="1 5">
        <text>[protein]-peptidylproline (omega=180) = [protein]-peptidylproline (omega=0)</text>
        <dbReference type="Rhea" id="RHEA:16237"/>
        <dbReference type="Rhea" id="RHEA-COMP:10747"/>
        <dbReference type="Rhea" id="RHEA-COMP:10748"/>
        <dbReference type="ChEBI" id="CHEBI:83833"/>
        <dbReference type="ChEBI" id="CHEBI:83834"/>
        <dbReference type="EC" id="5.2.1.8"/>
    </reaction>
</comment>
<evidence type="ECO:0000313" key="8">
    <source>
        <dbReference type="EMBL" id="CAB9503099.1"/>
    </source>
</evidence>
<keyword evidence="6" id="KW-1133">Transmembrane helix</keyword>
<dbReference type="AlphaFoldDB" id="A0A9N8DLU7"/>
<dbReference type="Gene3D" id="3.10.50.40">
    <property type="match status" value="1"/>
</dbReference>
<comment type="caution">
    <text evidence="8">The sequence shown here is derived from an EMBL/GenBank/DDBJ whole genome shotgun (WGS) entry which is preliminary data.</text>
</comment>
<dbReference type="PANTHER" id="PTHR10657">
    <property type="entry name" value="PEPTIDYL-PROLYL CIS-TRANS ISOMERASE"/>
    <property type="match status" value="1"/>
</dbReference>
<gene>
    <name evidence="8" type="ORF">SEMRO_156_G070680.1</name>
</gene>
<evidence type="ECO:0000256" key="2">
    <source>
        <dbReference type="ARBA" id="ARBA00023110"/>
    </source>
</evidence>
<keyword evidence="3 4" id="KW-0413">Isomerase</keyword>
<dbReference type="InterPro" id="IPR046357">
    <property type="entry name" value="PPIase_dom_sf"/>
</dbReference>
<protein>
    <recommendedName>
        <fullName evidence="5">Peptidyl-prolyl cis-trans isomerase</fullName>
        <ecNumber evidence="5">5.2.1.8</ecNumber>
    </recommendedName>
</protein>
<dbReference type="EMBL" id="CAICTM010000155">
    <property type="protein sequence ID" value="CAB9503099.1"/>
    <property type="molecule type" value="Genomic_DNA"/>
</dbReference>
<evidence type="ECO:0000256" key="1">
    <source>
        <dbReference type="ARBA" id="ARBA00000971"/>
    </source>
</evidence>
<keyword evidence="6" id="KW-0472">Membrane</keyword>
<dbReference type="EC" id="5.2.1.8" evidence="5"/>
<name>A0A9N8DLU7_9STRA</name>
<dbReference type="PROSITE" id="PS50198">
    <property type="entry name" value="PPIC_PPIASE_2"/>
    <property type="match status" value="1"/>
</dbReference>
<evidence type="ECO:0000256" key="6">
    <source>
        <dbReference type="SAM" id="Phobius"/>
    </source>
</evidence>
<feature type="domain" description="PpiC" evidence="7">
    <location>
        <begin position="88"/>
        <end position="181"/>
    </location>
</feature>
<organism evidence="8 9">
    <name type="scientific">Seminavis robusta</name>
    <dbReference type="NCBI Taxonomy" id="568900"/>
    <lineage>
        <taxon>Eukaryota</taxon>
        <taxon>Sar</taxon>
        <taxon>Stramenopiles</taxon>
        <taxon>Ochrophyta</taxon>
        <taxon>Bacillariophyta</taxon>
        <taxon>Bacillariophyceae</taxon>
        <taxon>Bacillariophycidae</taxon>
        <taxon>Naviculales</taxon>
        <taxon>Naviculaceae</taxon>
        <taxon>Seminavis</taxon>
    </lineage>
</organism>
<sequence length="184" mass="21036">MRSNRVYVLVCQVLLVLLSSLSFADEYDGEFTTEEAGQRKMTKQKVWFMRDAELPGGITLPLSPLTLLFLLFGMTHLYLNWGTYAWCEASHILLKDHSKEGKQAMKEICQQIGSDYKRFQENARQMSDCPSRKDGGDLGRFYRGDMAKNFDRACFDPNVPTGKCVGPLETSFGFHLIFIQKRSI</sequence>